<evidence type="ECO:0000256" key="10">
    <source>
        <dbReference type="SAM" id="SignalP"/>
    </source>
</evidence>
<comment type="similarity">
    <text evidence="2 9">Belongs to the mitochondrial carrier (TC 2.A.29) family.</text>
</comment>
<evidence type="ECO:0000313" key="12">
    <source>
        <dbReference type="Proteomes" id="UP001344447"/>
    </source>
</evidence>
<dbReference type="SUPFAM" id="SSF103506">
    <property type="entry name" value="Mitochondrial carrier"/>
    <property type="match status" value="2"/>
</dbReference>
<sequence>MLLIRILFGILLYFLFFNIINNMVNGEEYVETPNLIHDEETRKDVKFNLGIELLAGTLAGVSSCILFYPLECVEAKLQVQSSSAVAATMLGIKKSGINLTHHSTAATTSSVNNPNGPIAMARSILRSDGIKGFYQGVSPTVLGNAVNWGVYFSIYRATNHWWNSATDANGNHYQGPAWVGHSVSAITAGVITTAIVNPFWVLKIRLATSKKYSSMKHAFQSILRTEGVSGFWKGVGVSFIGVSEGLFQFVSYEYILNQMKESNIKMNGGIGGGELSVANYLFAGGTARLIAGVITYPYLLIRSSLQSETCPYKSMSEAVKGIYKTNGLKGFYKGIGPNLTRSIPPAAFMLYIVEFFRDSLTNFSQ</sequence>
<dbReference type="Proteomes" id="UP001344447">
    <property type="component" value="Unassembled WGS sequence"/>
</dbReference>
<dbReference type="Pfam" id="PF00153">
    <property type="entry name" value="Mito_carr"/>
    <property type="match status" value="3"/>
</dbReference>
<evidence type="ECO:0000256" key="8">
    <source>
        <dbReference type="PROSITE-ProRule" id="PRU00282"/>
    </source>
</evidence>
<organism evidence="11 12">
    <name type="scientific">Dictyostelium firmibasis</name>
    <dbReference type="NCBI Taxonomy" id="79012"/>
    <lineage>
        <taxon>Eukaryota</taxon>
        <taxon>Amoebozoa</taxon>
        <taxon>Evosea</taxon>
        <taxon>Eumycetozoa</taxon>
        <taxon>Dictyostelia</taxon>
        <taxon>Dictyosteliales</taxon>
        <taxon>Dictyosteliaceae</taxon>
        <taxon>Dictyostelium</taxon>
    </lineage>
</organism>
<feature type="signal peptide" evidence="10">
    <location>
        <begin position="1"/>
        <end position="26"/>
    </location>
</feature>
<dbReference type="PROSITE" id="PS50920">
    <property type="entry name" value="SOLCAR"/>
    <property type="match status" value="3"/>
</dbReference>
<feature type="repeat" description="Solcar" evidence="8">
    <location>
        <begin position="47"/>
        <end position="161"/>
    </location>
</feature>
<evidence type="ECO:0000256" key="1">
    <source>
        <dbReference type="ARBA" id="ARBA00004141"/>
    </source>
</evidence>
<feature type="chain" id="PRO_5042901175" evidence="10">
    <location>
        <begin position="27"/>
        <end position="365"/>
    </location>
</feature>
<proteinExistence type="inferred from homology"/>
<keyword evidence="10" id="KW-0732">Signal</keyword>
<name>A0AAN7TS95_9MYCE</name>
<evidence type="ECO:0000256" key="9">
    <source>
        <dbReference type="RuleBase" id="RU000488"/>
    </source>
</evidence>
<dbReference type="InterPro" id="IPR023395">
    <property type="entry name" value="MCP_dom_sf"/>
</dbReference>
<dbReference type="GO" id="GO:0016020">
    <property type="term" value="C:membrane"/>
    <property type="evidence" value="ECO:0007669"/>
    <property type="project" value="UniProtKB-SubCell"/>
</dbReference>
<reference evidence="11 12" key="1">
    <citation type="submission" date="2023-11" db="EMBL/GenBank/DDBJ databases">
        <title>Dfirmibasis_genome.</title>
        <authorList>
            <person name="Edelbroek B."/>
            <person name="Kjellin J."/>
            <person name="Jerlstrom-Hultqvist J."/>
            <person name="Soderbom F."/>
        </authorList>
    </citation>
    <scope>NUCLEOTIDE SEQUENCE [LARGE SCALE GENOMIC DNA]</scope>
    <source>
        <strain evidence="11 12">TNS-C-14</strain>
    </source>
</reference>
<dbReference type="EMBL" id="JAVFKY010000006">
    <property type="protein sequence ID" value="KAK5574797.1"/>
    <property type="molecule type" value="Genomic_DNA"/>
</dbReference>
<dbReference type="InterPro" id="IPR044712">
    <property type="entry name" value="SLC25A32-like"/>
</dbReference>
<feature type="repeat" description="Solcar" evidence="8">
    <location>
        <begin position="176"/>
        <end position="258"/>
    </location>
</feature>
<evidence type="ECO:0000256" key="5">
    <source>
        <dbReference type="ARBA" id="ARBA00022737"/>
    </source>
</evidence>
<keyword evidence="7 8" id="KW-0472">Membrane</keyword>
<evidence type="ECO:0000256" key="7">
    <source>
        <dbReference type="ARBA" id="ARBA00023136"/>
    </source>
</evidence>
<keyword evidence="3 9" id="KW-0813">Transport</keyword>
<evidence type="ECO:0000313" key="11">
    <source>
        <dbReference type="EMBL" id="KAK5574797.1"/>
    </source>
</evidence>
<keyword evidence="4 8" id="KW-0812">Transmembrane</keyword>
<feature type="repeat" description="Solcar" evidence="8">
    <location>
        <begin position="275"/>
        <end position="359"/>
    </location>
</feature>
<keyword evidence="6" id="KW-1133">Transmembrane helix</keyword>
<dbReference type="PANTHER" id="PTHR45683">
    <property type="entry name" value="MITOCHONDRIAL NICOTINAMIDE ADENINE DINUCLEOTIDE TRANSPORTER 1-RELATED-RELATED"/>
    <property type="match status" value="1"/>
</dbReference>
<evidence type="ECO:0000256" key="6">
    <source>
        <dbReference type="ARBA" id="ARBA00022989"/>
    </source>
</evidence>
<keyword evidence="5" id="KW-0677">Repeat</keyword>
<evidence type="ECO:0000256" key="2">
    <source>
        <dbReference type="ARBA" id="ARBA00006375"/>
    </source>
</evidence>
<dbReference type="Gene3D" id="1.50.40.10">
    <property type="entry name" value="Mitochondrial carrier domain"/>
    <property type="match status" value="2"/>
</dbReference>
<dbReference type="GO" id="GO:0006862">
    <property type="term" value="P:nucleotide transport"/>
    <property type="evidence" value="ECO:0007669"/>
    <property type="project" value="InterPro"/>
</dbReference>
<evidence type="ECO:0000256" key="3">
    <source>
        <dbReference type="ARBA" id="ARBA00022448"/>
    </source>
</evidence>
<comment type="caution">
    <text evidence="11">The sequence shown here is derived from an EMBL/GenBank/DDBJ whole genome shotgun (WGS) entry which is preliminary data.</text>
</comment>
<dbReference type="AlphaFoldDB" id="A0AAN7TS95"/>
<comment type="subcellular location">
    <subcellularLocation>
        <location evidence="1">Membrane</location>
        <topology evidence="1">Multi-pass membrane protein</topology>
    </subcellularLocation>
</comment>
<evidence type="ECO:0000256" key="4">
    <source>
        <dbReference type="ARBA" id="ARBA00022692"/>
    </source>
</evidence>
<dbReference type="GO" id="GO:0055085">
    <property type="term" value="P:transmembrane transport"/>
    <property type="evidence" value="ECO:0007669"/>
    <property type="project" value="InterPro"/>
</dbReference>
<gene>
    <name evidence="11" type="ORF">RB653_010050</name>
</gene>
<protein>
    <submittedName>
        <fullName evidence="11">Uncharacterized protein</fullName>
    </submittedName>
</protein>
<accession>A0AAN7TS95</accession>
<dbReference type="InterPro" id="IPR018108">
    <property type="entry name" value="MCP_transmembrane"/>
</dbReference>
<keyword evidence="12" id="KW-1185">Reference proteome</keyword>